<evidence type="ECO:0000313" key="2">
    <source>
        <dbReference type="Proteomes" id="UP000789901"/>
    </source>
</evidence>
<name>A0ABN7W5E3_GIGMA</name>
<keyword evidence="2" id="KW-1185">Reference proteome</keyword>
<gene>
    <name evidence="1" type="ORF">GMARGA_LOCUS26728</name>
</gene>
<organism evidence="1 2">
    <name type="scientific">Gigaspora margarita</name>
    <dbReference type="NCBI Taxonomy" id="4874"/>
    <lineage>
        <taxon>Eukaryota</taxon>
        <taxon>Fungi</taxon>
        <taxon>Fungi incertae sedis</taxon>
        <taxon>Mucoromycota</taxon>
        <taxon>Glomeromycotina</taxon>
        <taxon>Glomeromycetes</taxon>
        <taxon>Diversisporales</taxon>
        <taxon>Gigasporaceae</taxon>
        <taxon>Gigaspora</taxon>
    </lineage>
</organism>
<dbReference type="EMBL" id="CAJVQB010031617">
    <property type="protein sequence ID" value="CAG8817149.1"/>
    <property type="molecule type" value="Genomic_DNA"/>
</dbReference>
<protein>
    <submittedName>
        <fullName evidence="1">7785_t:CDS:1</fullName>
    </submittedName>
</protein>
<sequence>DLTTETPFEDSVTDDLTSKIHGFETNDVDKDDLVNTIDVHDEEESDEENKVFNYLTTIRKIAYTEQKQNPRQKYGFGLGYTKKALDYAFRANNIDNFINYLEKFIEKTKVELDKLKENNNINYIGDIEDLIRI</sequence>
<reference evidence="1 2" key="1">
    <citation type="submission" date="2021-06" db="EMBL/GenBank/DDBJ databases">
        <authorList>
            <person name="Kallberg Y."/>
            <person name="Tangrot J."/>
            <person name="Rosling A."/>
        </authorList>
    </citation>
    <scope>NUCLEOTIDE SEQUENCE [LARGE SCALE GENOMIC DNA]</scope>
    <source>
        <strain evidence="1 2">120-4 pot B 10/14</strain>
    </source>
</reference>
<proteinExistence type="predicted"/>
<feature type="non-terminal residue" evidence="1">
    <location>
        <position position="1"/>
    </location>
</feature>
<evidence type="ECO:0000313" key="1">
    <source>
        <dbReference type="EMBL" id="CAG8817149.1"/>
    </source>
</evidence>
<accession>A0ABN7W5E3</accession>
<dbReference type="Proteomes" id="UP000789901">
    <property type="component" value="Unassembled WGS sequence"/>
</dbReference>
<comment type="caution">
    <text evidence="1">The sequence shown here is derived from an EMBL/GenBank/DDBJ whole genome shotgun (WGS) entry which is preliminary data.</text>
</comment>